<dbReference type="SUPFAM" id="SSF56601">
    <property type="entry name" value="beta-lactamase/transpeptidase-like"/>
    <property type="match status" value="1"/>
</dbReference>
<comment type="caution">
    <text evidence="9">The sequence shown here is derived from an EMBL/GenBank/DDBJ whole genome shotgun (WGS) entry which is preliminary data.</text>
</comment>
<evidence type="ECO:0000313" key="10">
    <source>
        <dbReference type="Proteomes" id="UP001054854"/>
    </source>
</evidence>
<dbReference type="InterPro" id="IPR045155">
    <property type="entry name" value="Beta-lactam_cat"/>
</dbReference>
<dbReference type="PANTHER" id="PTHR35333:SF3">
    <property type="entry name" value="BETA-LACTAMASE-TYPE TRANSPEPTIDASE FOLD CONTAINING PROTEIN"/>
    <property type="match status" value="1"/>
</dbReference>
<comment type="catalytic activity">
    <reaction evidence="5">
        <text>a beta-lactam + H2O = a substituted beta-amino acid</text>
        <dbReference type="Rhea" id="RHEA:20401"/>
        <dbReference type="ChEBI" id="CHEBI:15377"/>
        <dbReference type="ChEBI" id="CHEBI:35627"/>
        <dbReference type="ChEBI" id="CHEBI:140347"/>
        <dbReference type="EC" id="3.5.2.6"/>
    </reaction>
</comment>
<feature type="signal peptide" evidence="7">
    <location>
        <begin position="1"/>
        <end position="27"/>
    </location>
</feature>
<dbReference type="PRINTS" id="PR00118">
    <property type="entry name" value="BLACTAMASEA"/>
</dbReference>
<evidence type="ECO:0000256" key="1">
    <source>
        <dbReference type="ARBA" id="ARBA00009009"/>
    </source>
</evidence>
<proteinExistence type="inferred from homology"/>
<organism evidence="9 10">
    <name type="scientific">Streptomyces hygroscopicus</name>
    <dbReference type="NCBI Taxonomy" id="1912"/>
    <lineage>
        <taxon>Bacteria</taxon>
        <taxon>Bacillati</taxon>
        <taxon>Actinomycetota</taxon>
        <taxon>Actinomycetes</taxon>
        <taxon>Kitasatosporales</taxon>
        <taxon>Streptomycetaceae</taxon>
        <taxon>Streptomyces</taxon>
        <taxon>Streptomyces violaceusniger group</taxon>
    </lineage>
</organism>
<comment type="similarity">
    <text evidence="1 5">Belongs to the class-A beta-lactamase family.</text>
</comment>
<dbReference type="EC" id="3.5.2.6" evidence="2 5"/>
<dbReference type="InterPro" id="IPR012338">
    <property type="entry name" value="Beta-lactam/transpept-like"/>
</dbReference>
<sequence length="324" mass="34160">MRLTRARHTALGALATLALLVPLTACGQGGSTDSSASPGSPGSSGSSSAAAERAKPTGSGAAGKAFTGAFKKLEHAYDARLGVYAIDTGTGREVAYRDGERFAYASTFKALAAGAVLRKYSLSGLDRVIRYAKDDLVDYSPVTEKHVKTGMTLGALCDAAVRYSDNTAANLLFDVLGGPKGLDAMLEKMGDDVIQMENEEPELSRWVPGETHDTSTPRAMAEDLRAFVLGDALGKPERAQLTKWLRTNTTGDELIRAGVPKGWVVGDKTGNGSYYGARNDIAVVWPPDSAPIVLAIMSWRGDKDTPFDNKLIADAASVVADTLS</sequence>
<evidence type="ECO:0000259" key="8">
    <source>
        <dbReference type="Pfam" id="PF13354"/>
    </source>
</evidence>
<dbReference type="Pfam" id="PF13354">
    <property type="entry name" value="Beta-lactamase2"/>
    <property type="match status" value="1"/>
</dbReference>
<evidence type="ECO:0000256" key="4">
    <source>
        <dbReference type="ARBA" id="ARBA00023251"/>
    </source>
</evidence>
<accession>A0ABQ3UB63</accession>
<evidence type="ECO:0000256" key="6">
    <source>
        <dbReference type="SAM" id="MobiDB-lite"/>
    </source>
</evidence>
<dbReference type="PANTHER" id="PTHR35333">
    <property type="entry name" value="BETA-LACTAMASE"/>
    <property type="match status" value="1"/>
</dbReference>
<keyword evidence="7" id="KW-0732">Signal</keyword>
<dbReference type="Proteomes" id="UP001054854">
    <property type="component" value="Unassembled WGS sequence"/>
</dbReference>
<evidence type="ECO:0000256" key="2">
    <source>
        <dbReference type="ARBA" id="ARBA00012865"/>
    </source>
</evidence>
<feature type="region of interest" description="Disordered" evidence="6">
    <location>
        <begin position="30"/>
        <end position="60"/>
    </location>
</feature>
<reference evidence="9" key="1">
    <citation type="submission" date="2024-05" db="EMBL/GenBank/DDBJ databases">
        <title>Whole genome shotgun sequence of Streptomyces hygroscopicus NBRC 113678.</title>
        <authorList>
            <person name="Komaki H."/>
            <person name="Tamura T."/>
        </authorList>
    </citation>
    <scope>NUCLEOTIDE SEQUENCE</scope>
    <source>
        <strain evidence="9">N11-34</strain>
    </source>
</reference>
<dbReference type="Gene3D" id="3.40.710.10">
    <property type="entry name" value="DD-peptidase/beta-lactamase superfamily"/>
    <property type="match status" value="1"/>
</dbReference>
<dbReference type="PROSITE" id="PS00146">
    <property type="entry name" value="BETA_LACTAMASE_A"/>
    <property type="match status" value="1"/>
</dbReference>
<keyword evidence="4 5" id="KW-0046">Antibiotic resistance</keyword>
<keyword evidence="10" id="KW-1185">Reference proteome</keyword>
<dbReference type="EMBL" id="BNEK01000005">
    <property type="protein sequence ID" value="GHJ32838.1"/>
    <property type="molecule type" value="Genomic_DNA"/>
</dbReference>
<dbReference type="InterPro" id="IPR000871">
    <property type="entry name" value="Beta-lactam_class-A"/>
</dbReference>
<evidence type="ECO:0000256" key="7">
    <source>
        <dbReference type="SAM" id="SignalP"/>
    </source>
</evidence>
<feature type="domain" description="Beta-lactamase class A catalytic" evidence="8">
    <location>
        <begin position="82"/>
        <end position="297"/>
    </location>
</feature>
<gene>
    <name evidence="9" type="primary">bla</name>
    <name evidence="9" type="ORF">TPA0910_72710</name>
</gene>
<name>A0ABQ3UB63_STRHY</name>
<dbReference type="NCBIfam" id="NF033103">
    <property type="entry name" value="bla_class_A"/>
    <property type="match status" value="1"/>
</dbReference>
<evidence type="ECO:0000256" key="5">
    <source>
        <dbReference type="RuleBase" id="RU361140"/>
    </source>
</evidence>
<evidence type="ECO:0000313" key="9">
    <source>
        <dbReference type="EMBL" id="GHJ32838.1"/>
    </source>
</evidence>
<keyword evidence="3 5" id="KW-0378">Hydrolase</keyword>
<protein>
    <recommendedName>
        <fullName evidence="2 5">Beta-lactamase</fullName>
        <ecNumber evidence="2 5">3.5.2.6</ecNumber>
    </recommendedName>
</protein>
<dbReference type="RefSeq" id="WP_220048349.1">
    <property type="nucleotide sequence ID" value="NZ_BNEK01000005.1"/>
</dbReference>
<evidence type="ECO:0000256" key="3">
    <source>
        <dbReference type="ARBA" id="ARBA00022801"/>
    </source>
</evidence>
<feature type="chain" id="PRO_5045122557" description="Beta-lactamase" evidence="7">
    <location>
        <begin position="28"/>
        <end position="324"/>
    </location>
</feature>
<dbReference type="InterPro" id="IPR023650">
    <property type="entry name" value="Beta-lactam_class-A_AS"/>
</dbReference>